<sequence>MGVVVVQGVLVPPLLPRFLNYDAPWNPKRFNFIYLIASSLNSELLNYTQTHCLNDGPVQPEALPGTARPSEAQRGTPSQRLLFLFME</sequence>
<dbReference type="Proteomes" id="UP000324222">
    <property type="component" value="Unassembled WGS sequence"/>
</dbReference>
<evidence type="ECO:0000313" key="2">
    <source>
        <dbReference type="EMBL" id="MPC18223.1"/>
    </source>
</evidence>
<evidence type="ECO:0000313" key="3">
    <source>
        <dbReference type="Proteomes" id="UP000324222"/>
    </source>
</evidence>
<name>A0A5B7DAH5_PORTR</name>
<gene>
    <name evidence="2" type="ORF">E2C01_011101</name>
</gene>
<keyword evidence="3" id="KW-1185">Reference proteome</keyword>
<organism evidence="2 3">
    <name type="scientific">Portunus trituberculatus</name>
    <name type="common">Swimming crab</name>
    <name type="synonym">Neptunus trituberculatus</name>
    <dbReference type="NCBI Taxonomy" id="210409"/>
    <lineage>
        <taxon>Eukaryota</taxon>
        <taxon>Metazoa</taxon>
        <taxon>Ecdysozoa</taxon>
        <taxon>Arthropoda</taxon>
        <taxon>Crustacea</taxon>
        <taxon>Multicrustacea</taxon>
        <taxon>Malacostraca</taxon>
        <taxon>Eumalacostraca</taxon>
        <taxon>Eucarida</taxon>
        <taxon>Decapoda</taxon>
        <taxon>Pleocyemata</taxon>
        <taxon>Brachyura</taxon>
        <taxon>Eubrachyura</taxon>
        <taxon>Portunoidea</taxon>
        <taxon>Portunidae</taxon>
        <taxon>Portuninae</taxon>
        <taxon>Portunus</taxon>
    </lineage>
</organism>
<reference evidence="2 3" key="1">
    <citation type="submission" date="2019-05" db="EMBL/GenBank/DDBJ databases">
        <title>Another draft genome of Portunus trituberculatus and its Hox gene families provides insights of decapod evolution.</title>
        <authorList>
            <person name="Jeong J.-H."/>
            <person name="Song I."/>
            <person name="Kim S."/>
            <person name="Choi T."/>
            <person name="Kim D."/>
            <person name="Ryu S."/>
            <person name="Kim W."/>
        </authorList>
    </citation>
    <scope>NUCLEOTIDE SEQUENCE [LARGE SCALE GENOMIC DNA]</scope>
    <source>
        <tissue evidence="2">Muscle</tissue>
    </source>
</reference>
<dbReference type="EMBL" id="VSRR010000659">
    <property type="protein sequence ID" value="MPC18223.1"/>
    <property type="molecule type" value="Genomic_DNA"/>
</dbReference>
<accession>A0A5B7DAH5</accession>
<evidence type="ECO:0000256" key="1">
    <source>
        <dbReference type="SAM" id="MobiDB-lite"/>
    </source>
</evidence>
<comment type="caution">
    <text evidence="2">The sequence shown here is derived from an EMBL/GenBank/DDBJ whole genome shotgun (WGS) entry which is preliminary data.</text>
</comment>
<dbReference type="AlphaFoldDB" id="A0A5B7DAH5"/>
<feature type="region of interest" description="Disordered" evidence="1">
    <location>
        <begin position="58"/>
        <end position="78"/>
    </location>
</feature>
<proteinExistence type="predicted"/>
<protein>
    <submittedName>
        <fullName evidence="2">Uncharacterized protein</fullName>
    </submittedName>
</protein>